<dbReference type="OrthoDB" id="7191465at2"/>
<evidence type="ECO:0000313" key="2">
    <source>
        <dbReference type="EMBL" id="SEW52792.1"/>
    </source>
</evidence>
<organism evidence="2 3">
    <name type="scientific">Chitinophaga arvensicola</name>
    <dbReference type="NCBI Taxonomy" id="29529"/>
    <lineage>
        <taxon>Bacteria</taxon>
        <taxon>Pseudomonadati</taxon>
        <taxon>Bacteroidota</taxon>
        <taxon>Chitinophagia</taxon>
        <taxon>Chitinophagales</taxon>
        <taxon>Chitinophagaceae</taxon>
        <taxon>Chitinophaga</taxon>
    </lineage>
</organism>
<accession>A0A1I0S9F5</accession>
<dbReference type="EMBL" id="FOJG01000002">
    <property type="protein sequence ID" value="SEW52792.1"/>
    <property type="molecule type" value="Genomic_DNA"/>
</dbReference>
<dbReference type="Proteomes" id="UP000199310">
    <property type="component" value="Unassembled WGS sequence"/>
</dbReference>
<dbReference type="RefSeq" id="WP_089899646.1">
    <property type="nucleotide sequence ID" value="NZ_FOJG01000002.1"/>
</dbReference>
<dbReference type="AlphaFoldDB" id="A0A1I0S9F5"/>
<gene>
    <name evidence="2" type="ORF">SAMN04488122_5119</name>
</gene>
<dbReference type="STRING" id="29529.SAMN04488122_5119"/>
<evidence type="ECO:0000313" key="3">
    <source>
        <dbReference type="Proteomes" id="UP000199310"/>
    </source>
</evidence>
<dbReference type="Gene3D" id="2.60.40.1220">
    <property type="match status" value="1"/>
</dbReference>
<evidence type="ECO:0000256" key="1">
    <source>
        <dbReference type="ARBA" id="ARBA00022729"/>
    </source>
</evidence>
<keyword evidence="3" id="KW-1185">Reference proteome</keyword>
<name>A0A1I0S9F5_9BACT</name>
<reference evidence="3" key="1">
    <citation type="submission" date="2016-10" db="EMBL/GenBank/DDBJ databases">
        <authorList>
            <person name="Varghese N."/>
            <person name="Submissions S."/>
        </authorList>
    </citation>
    <scope>NUCLEOTIDE SEQUENCE [LARGE SCALE GENOMIC DNA]</scope>
    <source>
        <strain evidence="3">DSM 3695</strain>
    </source>
</reference>
<keyword evidence="1" id="KW-0732">Signal</keyword>
<dbReference type="Gene3D" id="2.170.16.10">
    <property type="entry name" value="Hedgehog/Intein (Hint) domain"/>
    <property type="match status" value="1"/>
</dbReference>
<dbReference type="InterPro" id="IPR014755">
    <property type="entry name" value="Cu-Rt/internalin_Ig-like"/>
</dbReference>
<proteinExistence type="predicted"/>
<sequence length="622" mass="67604">MGYDPTTCYNSLKSQNLGPCPNDLGTASSYHCLDAQESGAIHAFCAKEGIYYEPFQYSEAYNVTKCRENEYNAVKCEEKVFATVSELAKYLRVHPDMDSRPCYCCCSCLAYGTPIAIPSGLKAIEKIIVGEEVMGGAVTSKGGKLSFSWTPAAVTFSQGTPPSDPKSGIASTMVFIYCHDDLGIISTEDQLFMTPAGVLKQANTLKPGDELVTVSGDAVAIMSIKIGNWYGGVHHITAGAPFTGDLNGHLISAGSFVVADFSVQLDPVALGKGFEAGPVIGSKEYEKANKSMMLRTGVYTHKNAKGNKDHLPKHFKLFNETPAYIPADAQSFITNKQAIDIVGNPEAHFRPYGNKTGIDSVKYLFQLYKAFYPDYNFYLDWENLTPNAYSFESYGVKTVVISGGLVRLQGLYIEGLAFILAHCVAHFVVLPPSVYQGPRPLPTIQADYYGVGLVMPTVWHFNAYSINGKAITQMEQFWGYISPENQKGDPAHPQEDPSIECRLTTMTYARLGGNLPPCAELPVKLLQLIGEQVGILVDKSPFVRLYFSDGLDEVTALPPANYAITPAVTISAVNVPVNNERSVQIVADFKAGVEYTVVVSGVKGSKGEGMDPKKNSIKFIGQ</sequence>
<protein>
    <submittedName>
        <fullName evidence="2">Uncharacterized protein</fullName>
    </submittedName>
</protein>